<protein>
    <submittedName>
        <fullName evidence="2">Uncharacterized protein</fullName>
    </submittedName>
</protein>
<dbReference type="Proteomes" id="UP000027195">
    <property type="component" value="Unassembled WGS sequence"/>
</dbReference>
<dbReference type="PANTHER" id="PTHR28177">
    <property type="entry name" value="ALTERED INHERITANCE OF MITOCHONDRIA PROTEIN 19, MITOCHONDRIAL"/>
    <property type="match status" value="1"/>
</dbReference>
<reference evidence="3" key="1">
    <citation type="journal article" date="2014" name="Proc. Natl. Acad. Sci. U.S.A.">
        <title>Extensive sampling of basidiomycete genomes demonstrates inadequacy of the white-rot/brown-rot paradigm for wood decay fungi.</title>
        <authorList>
            <person name="Riley R."/>
            <person name="Salamov A.A."/>
            <person name="Brown D.W."/>
            <person name="Nagy L.G."/>
            <person name="Floudas D."/>
            <person name="Held B.W."/>
            <person name="Levasseur A."/>
            <person name="Lombard V."/>
            <person name="Morin E."/>
            <person name="Otillar R."/>
            <person name="Lindquist E.A."/>
            <person name="Sun H."/>
            <person name="LaButti K.M."/>
            <person name="Schmutz J."/>
            <person name="Jabbour D."/>
            <person name="Luo H."/>
            <person name="Baker S.E."/>
            <person name="Pisabarro A.G."/>
            <person name="Walton J.D."/>
            <person name="Blanchette R.A."/>
            <person name="Henrissat B."/>
            <person name="Martin F."/>
            <person name="Cullen D."/>
            <person name="Hibbett D.S."/>
            <person name="Grigoriev I.V."/>
        </authorList>
    </citation>
    <scope>NUCLEOTIDE SEQUENCE [LARGE SCALE GENOMIC DNA]</scope>
    <source>
        <strain evidence="3">FD-172 SS1</strain>
    </source>
</reference>
<sequence>MDASEPVKTPPSPPRGPQRRVVVPEWEQKLQKFITPLGSSPWPVWGLSSLLLATTPLSPARHPLLPPFYQRFGFGLIFAGAGYVLSTGDVENGSGIATAWSLTYTFLHLRSSIRSRSILPLSLSSAVLASASVYGLQYFHFGPLAEVEQLQRSTHTS</sequence>
<accession>A0A067MLA7</accession>
<feature type="region of interest" description="Disordered" evidence="1">
    <location>
        <begin position="1"/>
        <end position="20"/>
    </location>
</feature>
<dbReference type="GO" id="GO:0005739">
    <property type="term" value="C:mitochondrion"/>
    <property type="evidence" value="ECO:0007669"/>
    <property type="project" value="TreeGrafter"/>
</dbReference>
<dbReference type="OrthoDB" id="5554402at2759"/>
<dbReference type="InterPro" id="IPR019419">
    <property type="entry name" value="AIM19"/>
</dbReference>
<dbReference type="InParanoid" id="A0A067MLA7"/>
<evidence type="ECO:0000313" key="2">
    <source>
        <dbReference type="EMBL" id="KDQ15515.1"/>
    </source>
</evidence>
<dbReference type="AlphaFoldDB" id="A0A067MLA7"/>
<dbReference type="PANTHER" id="PTHR28177:SF1">
    <property type="entry name" value="ALTERED INHERITANCE OF MITOCHONDRIA PROTEIN 19, MITOCHONDRIAL"/>
    <property type="match status" value="1"/>
</dbReference>
<proteinExistence type="predicted"/>
<dbReference type="FunCoup" id="A0A067MLA7">
    <property type="interactions" value="169"/>
</dbReference>
<organism evidence="2 3">
    <name type="scientific">Botryobasidium botryosum (strain FD-172 SS1)</name>
    <dbReference type="NCBI Taxonomy" id="930990"/>
    <lineage>
        <taxon>Eukaryota</taxon>
        <taxon>Fungi</taxon>
        <taxon>Dikarya</taxon>
        <taxon>Basidiomycota</taxon>
        <taxon>Agaricomycotina</taxon>
        <taxon>Agaricomycetes</taxon>
        <taxon>Cantharellales</taxon>
        <taxon>Botryobasidiaceae</taxon>
        <taxon>Botryobasidium</taxon>
    </lineage>
</organism>
<evidence type="ECO:0000313" key="3">
    <source>
        <dbReference type="Proteomes" id="UP000027195"/>
    </source>
</evidence>
<gene>
    <name evidence="2" type="ORF">BOTBODRAFT_31830</name>
</gene>
<dbReference type="EMBL" id="KL198032">
    <property type="protein sequence ID" value="KDQ15515.1"/>
    <property type="molecule type" value="Genomic_DNA"/>
</dbReference>
<dbReference type="Pfam" id="PF10315">
    <property type="entry name" value="Aim19"/>
    <property type="match status" value="1"/>
</dbReference>
<dbReference type="HOGENOM" id="CLU_1677565_0_0_1"/>
<keyword evidence="3" id="KW-1185">Reference proteome</keyword>
<name>A0A067MLA7_BOTB1</name>
<evidence type="ECO:0000256" key="1">
    <source>
        <dbReference type="SAM" id="MobiDB-lite"/>
    </source>
</evidence>